<accession>A0ABX5A7N2</accession>
<evidence type="ECO:0000313" key="2">
    <source>
        <dbReference type="EMBL" id="PPH71216.1"/>
    </source>
</evidence>
<dbReference type="EMBL" id="PSVT01000061">
    <property type="protein sequence ID" value="PPH71216.1"/>
    <property type="molecule type" value="Genomic_DNA"/>
</dbReference>
<dbReference type="RefSeq" id="WP_097167977.1">
    <property type="nucleotide sequence ID" value="NZ_PSUD01000056.1"/>
</dbReference>
<evidence type="ECO:0000313" key="3">
    <source>
        <dbReference type="Proteomes" id="UP000239698"/>
    </source>
</evidence>
<comment type="caution">
    <text evidence="2">The sequence shown here is derived from an EMBL/GenBank/DDBJ whole genome shotgun (WGS) entry which is preliminary data.</text>
</comment>
<dbReference type="Proteomes" id="UP000239698">
    <property type="component" value="Unassembled WGS sequence"/>
</dbReference>
<protein>
    <recommendedName>
        <fullName evidence="4">DUF4913 domain-containing protein</fullName>
    </recommendedName>
</protein>
<feature type="region of interest" description="Disordered" evidence="1">
    <location>
        <begin position="1"/>
        <end position="45"/>
    </location>
</feature>
<evidence type="ECO:0000256" key="1">
    <source>
        <dbReference type="SAM" id="MobiDB-lite"/>
    </source>
</evidence>
<organism evidence="2 3">
    <name type="scientific">Rathayibacter rathayi</name>
    <name type="common">Corynebacterium rathayi</name>
    <dbReference type="NCBI Taxonomy" id="33887"/>
    <lineage>
        <taxon>Bacteria</taxon>
        <taxon>Bacillati</taxon>
        <taxon>Actinomycetota</taxon>
        <taxon>Actinomycetes</taxon>
        <taxon>Micrococcales</taxon>
        <taxon>Microbacteriaceae</taxon>
        <taxon>Rathayibacter</taxon>
    </lineage>
</organism>
<evidence type="ECO:0008006" key="4">
    <source>
        <dbReference type="Google" id="ProtNLM"/>
    </source>
</evidence>
<sequence>MNGWDDDLTPPDALPEDVRPNGDSETFPPKRRNEPSFGDGQGADEDPMDPAAIAVVLAEHEASLLEHKGAIDDLVTFLTDRPDGPWAWRYLEGPARAELWTALLDFVDWLWSRYLQYLPRERFPFSHQWFKHPVAVEMLTALMVSWHGAYSASGSKPSTALVDWHERALWPTLRQIEELRLFVDKETWQPSWEGPPVRDLLLDGKTSFDAEARVAFVKSDVETARADPLPTTKLQRPKRPVIR</sequence>
<gene>
    <name evidence="2" type="ORF">C5C40_15355</name>
</gene>
<reference evidence="2 3" key="1">
    <citation type="submission" date="2018-02" db="EMBL/GenBank/DDBJ databases">
        <title>Bacteriophage NCPPB3778 and a type I-E CRISPR drive the evolution of the US Biological Select Agent, Rathayibacter toxicus.</title>
        <authorList>
            <person name="Davis E.W.II."/>
            <person name="Tabima J.F."/>
            <person name="Weisberg A.J."/>
            <person name="Lopes L.D."/>
            <person name="Wiseman M.S."/>
            <person name="Wiseman M.S."/>
            <person name="Pupko T."/>
            <person name="Belcher M.S."/>
            <person name="Sechler A.J."/>
            <person name="Tancos M.A."/>
            <person name="Schroeder B.K."/>
            <person name="Murray T.D."/>
            <person name="Luster D.G."/>
            <person name="Schneider W.L."/>
            <person name="Rogers E."/>
            <person name="Andreote F.D."/>
            <person name="Grunwald N.J."/>
            <person name="Putnam M.L."/>
            <person name="Chang J.H."/>
        </authorList>
    </citation>
    <scope>NUCLEOTIDE SEQUENCE [LARGE SCALE GENOMIC DNA]</scope>
    <source>
        <strain evidence="2 3">AY1D6</strain>
    </source>
</reference>
<name>A0ABX5A7N2_RATRA</name>
<proteinExistence type="predicted"/>
<keyword evidence="3" id="KW-1185">Reference proteome</keyword>